<dbReference type="HOGENOM" id="CLU_179292_0_0_5"/>
<reference evidence="2 3" key="1">
    <citation type="journal article" date="2010" name="J. Bacteriol.">
        <title>Genome sequences of Pelagibaca bermudensis HTCC2601T and Maritimibacter alkaliphilus HTCC2654T, the type strains of two marine Roseobacter genera.</title>
        <authorList>
            <person name="Thrash J.C."/>
            <person name="Cho J.C."/>
            <person name="Ferriera S."/>
            <person name="Johnson J."/>
            <person name="Vergin K.L."/>
            <person name="Giovannoni S.J."/>
        </authorList>
    </citation>
    <scope>NUCLEOTIDE SEQUENCE [LARGE SCALE GENOMIC DNA]</scope>
    <source>
        <strain evidence="3">DSM 26914 / JCM 13377 / KCTC 12554 / HTCC2601</strain>
    </source>
</reference>
<proteinExistence type="predicted"/>
<evidence type="ECO:0000313" key="2">
    <source>
        <dbReference type="EMBL" id="EAU44055.1"/>
    </source>
</evidence>
<feature type="region of interest" description="Disordered" evidence="1">
    <location>
        <begin position="82"/>
        <end position="102"/>
    </location>
</feature>
<dbReference type="AlphaFoldDB" id="Q0FIN0"/>
<gene>
    <name evidence="2" type="ORF">R2601_11906</name>
</gene>
<dbReference type="STRING" id="314265.R2601_11906"/>
<organism evidence="2 3">
    <name type="scientific">Salipiger bermudensis (strain DSM 26914 / JCM 13377 / KCTC 12554 / HTCC2601)</name>
    <name type="common">Pelagibaca bermudensis</name>
    <dbReference type="NCBI Taxonomy" id="314265"/>
    <lineage>
        <taxon>Bacteria</taxon>
        <taxon>Pseudomonadati</taxon>
        <taxon>Pseudomonadota</taxon>
        <taxon>Alphaproteobacteria</taxon>
        <taxon>Rhodobacterales</taxon>
        <taxon>Roseobacteraceae</taxon>
        <taxon>Salipiger</taxon>
    </lineage>
</organism>
<dbReference type="OrthoDB" id="7658988at2"/>
<dbReference type="eggNOG" id="ENOG50332AH">
    <property type="taxonomic scope" value="Bacteria"/>
</dbReference>
<keyword evidence="3" id="KW-1185">Reference proteome</keyword>
<sequence>MGRLGAHNGQSALPRRRQSGDPMQSFDRLPPALRRWLAQAALPWSPRSAQRAWQRSLALCGGDLDAALARMTEIERRQLARDTLGPASGGGQPPTIPRSCVI</sequence>
<dbReference type="InterPro" id="IPR045386">
    <property type="entry name" value="DUF6525"/>
</dbReference>
<feature type="region of interest" description="Disordered" evidence="1">
    <location>
        <begin position="1"/>
        <end position="28"/>
    </location>
</feature>
<evidence type="ECO:0000256" key="1">
    <source>
        <dbReference type="SAM" id="MobiDB-lite"/>
    </source>
</evidence>
<dbReference type="EMBL" id="AATQ01000057">
    <property type="protein sequence ID" value="EAU44055.1"/>
    <property type="molecule type" value="Genomic_DNA"/>
</dbReference>
<accession>Q0FIN0</accession>
<comment type="caution">
    <text evidence="2">The sequence shown here is derived from an EMBL/GenBank/DDBJ whole genome shotgun (WGS) entry which is preliminary data.</text>
</comment>
<evidence type="ECO:0000313" key="3">
    <source>
        <dbReference type="Proteomes" id="UP000006230"/>
    </source>
</evidence>
<name>Q0FIN0_SALBH</name>
<dbReference type="Proteomes" id="UP000006230">
    <property type="component" value="Unassembled WGS sequence"/>
</dbReference>
<dbReference type="Pfam" id="PF20135">
    <property type="entry name" value="DUF6525"/>
    <property type="match status" value="1"/>
</dbReference>
<protein>
    <submittedName>
        <fullName evidence="2">Uncharacterized protein</fullName>
    </submittedName>
</protein>